<accession>A0A0N7MYQ2</accession>
<accession>A0A0P1L6U1</accession>
<dbReference type="STRING" id="1633631.GCA_001442925_01721"/>
<keyword evidence="4" id="KW-1185">Reference proteome</keyword>
<dbReference type="Proteomes" id="UP000182011">
    <property type="component" value="Unassembled WGS sequence"/>
</dbReference>
<dbReference type="AlphaFoldDB" id="A0A0N7MYQ2"/>
<sequence length="296" mass="34117">MKKVFYIIIILALFGCGKNSLIIPPDEDGKLNVEVNYLDETEPVIEFINSAQTGILTSEMMNPMGLIVLSYSQFISESGSRYDTTVAYALFRDVNSPPIDMGRWRERRGLDIGDIYLENVKLEKSFRKMRIPSQGHHGRMDSIYGMEYKLKTTNFEFKHSAKHKFKIVNKSGLEYSFDLDTPDKKDLENLPEYDGENLKFKLKLKADSLDIVVNTPLPDEGEFAMKPIMMLKFKNLNTQKIQIGPNILKLIPDEYKQNYLIFSIVQKYQRSISIPDYQGNVTGFVSSTLYFKVKLR</sequence>
<name>A0A0N7MYQ2_9BACT</name>
<evidence type="ECO:0000313" key="2">
    <source>
        <dbReference type="EMBL" id="CUU07160.1"/>
    </source>
</evidence>
<accession>A0A0N7MVG3</accession>
<accession>A0A0P1LRG1</accession>
<proteinExistence type="predicted"/>
<evidence type="ECO:0000313" key="3">
    <source>
        <dbReference type="Proteomes" id="UP000182011"/>
    </source>
</evidence>
<accession>A0A0P1M1G0</accession>
<protein>
    <submittedName>
        <fullName evidence="2">Uncharacterized protein</fullName>
    </submittedName>
</protein>
<accession>A0A0N7MRV7</accession>
<accession>A0A0S4N8K6</accession>
<reference evidence="2 3" key="1">
    <citation type="submission" date="2015-11" db="EMBL/GenBank/DDBJ databases">
        <authorList>
            <person name="Zhang Y."/>
            <person name="Guo Z."/>
        </authorList>
    </citation>
    <scope>NUCLEOTIDE SEQUENCE [LARGE SCALE GENOMIC DNA]</scope>
    <source>
        <strain evidence="2">JGI-4</strain>
    </source>
</reference>
<accession>A0A0P1LHW8</accession>
<dbReference type="Proteomes" id="UP000182200">
    <property type="component" value="Unassembled WGS sequence"/>
</dbReference>
<dbReference type="EMBL" id="CZVI01000042">
    <property type="protein sequence ID" value="CUS94080.1"/>
    <property type="molecule type" value="Genomic_DNA"/>
</dbReference>
<evidence type="ECO:0000313" key="1">
    <source>
        <dbReference type="EMBL" id="CUS94080.1"/>
    </source>
</evidence>
<dbReference type="EMBL" id="FAOP01000006">
    <property type="protein sequence ID" value="CUU07160.1"/>
    <property type="molecule type" value="Genomic_DNA"/>
</dbReference>
<organism evidence="2 3">
    <name type="scientific">Candidatus Kryptonium thompsonii</name>
    <dbReference type="NCBI Taxonomy" id="1633631"/>
    <lineage>
        <taxon>Bacteria</taxon>
        <taxon>Pseudomonadati</taxon>
        <taxon>Candidatus Kryptoniota</taxon>
        <taxon>Candidatus Kryptonium</taxon>
    </lineage>
</organism>
<dbReference type="PROSITE" id="PS51257">
    <property type="entry name" value="PROKAR_LIPOPROTEIN"/>
    <property type="match status" value="1"/>
</dbReference>
<evidence type="ECO:0000313" key="4">
    <source>
        <dbReference type="Proteomes" id="UP000182200"/>
    </source>
</evidence>
<dbReference type="OrthoDB" id="9782138at2"/>
<reference evidence="1 4" key="2">
    <citation type="submission" date="2015-11" db="EMBL/GenBank/DDBJ databases">
        <authorList>
            <person name="Varghese N."/>
        </authorList>
    </citation>
    <scope>NUCLEOTIDE SEQUENCE [LARGE SCALE GENOMIC DNA]</scope>
    <source>
        <strain evidence="1 4">JGI-8</strain>
    </source>
</reference>
<accession>A0A0P1M5W3</accession>
<accession>A0A0P1LM55</accession>
<accession>A0A0P1MN58</accession>
<gene>
    <name evidence="2" type="ORF">JGI4_01726</name>
    <name evidence="1" type="ORF">JGI8_01923</name>
</gene>
<dbReference type="RefSeq" id="WP_047134854.1">
    <property type="nucleotide sequence ID" value="NZ_CZVI01000042.1"/>
</dbReference>
<accession>A0A0P1MFQ8</accession>